<organism evidence="11 12">
    <name type="scientific">Nasonia vitripennis</name>
    <name type="common">Parasitic wasp</name>
    <dbReference type="NCBI Taxonomy" id="7425"/>
    <lineage>
        <taxon>Eukaryota</taxon>
        <taxon>Metazoa</taxon>
        <taxon>Ecdysozoa</taxon>
        <taxon>Arthropoda</taxon>
        <taxon>Hexapoda</taxon>
        <taxon>Insecta</taxon>
        <taxon>Pterygota</taxon>
        <taxon>Neoptera</taxon>
        <taxon>Endopterygota</taxon>
        <taxon>Hymenoptera</taxon>
        <taxon>Apocrita</taxon>
        <taxon>Proctotrupomorpha</taxon>
        <taxon>Chalcidoidea</taxon>
        <taxon>Pteromalidae</taxon>
        <taxon>Pteromalinae</taxon>
        <taxon>Nasonia</taxon>
    </lineage>
</organism>
<evidence type="ECO:0000256" key="8">
    <source>
        <dbReference type="RuleBase" id="RU363034"/>
    </source>
</evidence>
<evidence type="ECO:0000256" key="4">
    <source>
        <dbReference type="ARBA" id="ARBA00022801"/>
    </source>
</evidence>
<dbReference type="PANTHER" id="PTHR24276:SF91">
    <property type="entry name" value="AT26814P-RELATED"/>
    <property type="match status" value="1"/>
</dbReference>
<proteinExistence type="inferred from homology"/>
<dbReference type="RefSeq" id="XP_016838732.1">
    <property type="nucleotide sequence ID" value="XM_016983243.3"/>
</dbReference>
<dbReference type="Proteomes" id="UP000002358">
    <property type="component" value="Chromosome 1"/>
</dbReference>
<dbReference type="InterPro" id="IPR033116">
    <property type="entry name" value="TRYPSIN_SER"/>
</dbReference>
<dbReference type="InParanoid" id="A0A7M7IMF5"/>
<evidence type="ECO:0000256" key="1">
    <source>
        <dbReference type="ARBA" id="ARBA00007664"/>
    </source>
</evidence>
<keyword evidence="2 8" id="KW-0645">Protease</keyword>
<accession>A0A7M7IMF5</accession>
<dbReference type="PROSITE" id="PS00135">
    <property type="entry name" value="TRYPSIN_SER"/>
    <property type="match status" value="1"/>
</dbReference>
<dbReference type="InterPro" id="IPR043504">
    <property type="entry name" value="Peptidase_S1_PA_chymotrypsin"/>
</dbReference>
<dbReference type="InterPro" id="IPR001254">
    <property type="entry name" value="Trypsin_dom"/>
</dbReference>
<dbReference type="SMART" id="SM00020">
    <property type="entry name" value="Tryp_SPc"/>
    <property type="match status" value="1"/>
</dbReference>
<evidence type="ECO:0000313" key="12">
    <source>
        <dbReference type="Proteomes" id="UP000002358"/>
    </source>
</evidence>
<dbReference type="PANTHER" id="PTHR24276">
    <property type="entry name" value="POLYSERASE-RELATED"/>
    <property type="match status" value="1"/>
</dbReference>
<dbReference type="CDD" id="cd00190">
    <property type="entry name" value="Tryp_SPc"/>
    <property type="match status" value="1"/>
</dbReference>
<evidence type="ECO:0000256" key="7">
    <source>
        <dbReference type="ARBA" id="ARBA00023157"/>
    </source>
</evidence>
<dbReference type="InterPro" id="IPR001314">
    <property type="entry name" value="Peptidase_S1A"/>
</dbReference>
<evidence type="ECO:0000313" key="11">
    <source>
        <dbReference type="EnsemblMetazoa" id="XP_016838732"/>
    </source>
</evidence>
<dbReference type="EnsemblMetazoa" id="XM_016983243">
    <property type="protein sequence ID" value="XP_016838732"/>
    <property type="gene ID" value="LOC100114919"/>
</dbReference>
<dbReference type="FunFam" id="2.40.10.10:FF:000077">
    <property type="entry name" value="Predicted protein"/>
    <property type="match status" value="1"/>
</dbReference>
<dbReference type="GO" id="GO:0006508">
    <property type="term" value="P:proteolysis"/>
    <property type="evidence" value="ECO:0007669"/>
    <property type="project" value="UniProtKB-KW"/>
</dbReference>
<keyword evidence="12" id="KW-1185">Reference proteome</keyword>
<dbReference type="PROSITE" id="PS50240">
    <property type="entry name" value="TRYPSIN_DOM"/>
    <property type="match status" value="1"/>
</dbReference>
<protein>
    <recommendedName>
        <fullName evidence="10">Peptidase S1 domain-containing protein</fullName>
    </recommendedName>
</protein>
<reference evidence="11" key="1">
    <citation type="submission" date="2021-01" db="UniProtKB">
        <authorList>
            <consortium name="EnsemblMetazoa"/>
        </authorList>
    </citation>
    <scope>IDENTIFICATION</scope>
</reference>
<dbReference type="AlphaFoldDB" id="A0A7M7IMF5"/>
<dbReference type="PROSITE" id="PS00134">
    <property type="entry name" value="TRYPSIN_HIS"/>
    <property type="match status" value="1"/>
</dbReference>
<dbReference type="Pfam" id="PF00089">
    <property type="entry name" value="Trypsin"/>
    <property type="match status" value="1"/>
</dbReference>
<dbReference type="GeneID" id="100114919"/>
<keyword evidence="6" id="KW-0865">Zymogen</keyword>
<dbReference type="InterPro" id="IPR050430">
    <property type="entry name" value="Peptidase_S1"/>
</dbReference>
<dbReference type="FunCoup" id="A0A7M7IMF5">
    <property type="interactions" value="47"/>
</dbReference>
<comment type="similarity">
    <text evidence="1">Belongs to the peptidase S1 family.</text>
</comment>
<dbReference type="InterPro" id="IPR009003">
    <property type="entry name" value="Peptidase_S1_PA"/>
</dbReference>
<dbReference type="KEGG" id="nvi:100114919"/>
<evidence type="ECO:0000256" key="6">
    <source>
        <dbReference type="ARBA" id="ARBA00023145"/>
    </source>
</evidence>
<feature type="signal peptide" evidence="9">
    <location>
        <begin position="1"/>
        <end position="25"/>
    </location>
</feature>
<keyword evidence="4 8" id="KW-0378">Hydrolase</keyword>
<dbReference type="InterPro" id="IPR018114">
    <property type="entry name" value="TRYPSIN_HIS"/>
</dbReference>
<dbReference type="SMR" id="A0A7M7IMF5"/>
<evidence type="ECO:0000256" key="2">
    <source>
        <dbReference type="ARBA" id="ARBA00022670"/>
    </source>
</evidence>
<dbReference type="SUPFAM" id="SSF50494">
    <property type="entry name" value="Trypsin-like serine proteases"/>
    <property type="match status" value="1"/>
</dbReference>
<keyword evidence="5 8" id="KW-0720">Serine protease</keyword>
<feature type="chain" id="PRO_5029482459" description="Peptidase S1 domain-containing protein" evidence="9">
    <location>
        <begin position="26"/>
        <end position="276"/>
    </location>
</feature>
<dbReference type="Gene3D" id="2.40.10.10">
    <property type="entry name" value="Trypsin-like serine proteases"/>
    <property type="match status" value="1"/>
</dbReference>
<dbReference type="OrthoDB" id="10059102at2759"/>
<evidence type="ECO:0000256" key="9">
    <source>
        <dbReference type="SAM" id="SignalP"/>
    </source>
</evidence>
<keyword evidence="7" id="KW-1015">Disulfide bond</keyword>
<sequence length="276" mass="29927">MCYDNRALVCAALILLLAEFTSVQSLPDLAVLDDLFRDARVEDNPDDGRVVGGYETSIEQHPYQVSLRYKGRHKCGGAIIAEDWVITAAHCLKSSNPSHLSIKAGSSTLGGRGQVVDVHHVIRHEDYSRRESDYDIALLQLESPLALGSKIQPIELAEAADYYSTGSKASVTGWGVEESSGELSNYLREVSVPLISNSECSRLYGQRRITERMLCAGYVGRGGKDACQGDSGGPLVQDGKLIGIVSWGFGCAEPNYPGVYTRVTALRSWISEIAGL</sequence>
<keyword evidence="3 9" id="KW-0732">Signal</keyword>
<dbReference type="GO" id="GO:0004252">
    <property type="term" value="F:serine-type endopeptidase activity"/>
    <property type="evidence" value="ECO:0007669"/>
    <property type="project" value="InterPro"/>
</dbReference>
<dbReference type="PRINTS" id="PR00722">
    <property type="entry name" value="CHYMOTRYPSIN"/>
</dbReference>
<evidence type="ECO:0000256" key="3">
    <source>
        <dbReference type="ARBA" id="ARBA00022729"/>
    </source>
</evidence>
<name>A0A7M7IMF5_NASVI</name>
<evidence type="ECO:0000259" key="10">
    <source>
        <dbReference type="PROSITE" id="PS50240"/>
    </source>
</evidence>
<evidence type="ECO:0000256" key="5">
    <source>
        <dbReference type="ARBA" id="ARBA00022825"/>
    </source>
</evidence>
<feature type="domain" description="Peptidase S1" evidence="10">
    <location>
        <begin position="50"/>
        <end position="275"/>
    </location>
</feature>